<dbReference type="SUPFAM" id="SSF49785">
    <property type="entry name" value="Galactose-binding domain-like"/>
    <property type="match status" value="1"/>
</dbReference>
<dbReference type="Pfam" id="PF00754">
    <property type="entry name" value="F5_F8_type_C"/>
    <property type="match status" value="1"/>
</dbReference>
<dbReference type="InterPro" id="IPR008979">
    <property type="entry name" value="Galactose-bd-like_sf"/>
</dbReference>
<accession>A0A1W6MT94</accession>
<keyword evidence="3" id="KW-1185">Reference proteome</keyword>
<dbReference type="AlphaFoldDB" id="A0A1W6MT94"/>
<protein>
    <recommendedName>
        <fullName evidence="1">F5/8 type C domain-containing protein</fullName>
    </recommendedName>
</protein>
<name>A0A1W6MT94_9HYPH</name>
<dbReference type="STRING" id="655015.B1812_06290"/>
<proteinExistence type="predicted"/>
<evidence type="ECO:0000313" key="3">
    <source>
        <dbReference type="Proteomes" id="UP000193978"/>
    </source>
</evidence>
<dbReference type="PROSITE" id="PS50022">
    <property type="entry name" value="FA58C_3"/>
    <property type="match status" value="1"/>
</dbReference>
<dbReference type="EMBL" id="CP019948">
    <property type="protein sequence ID" value="ARN80746.1"/>
    <property type="molecule type" value="Genomic_DNA"/>
</dbReference>
<dbReference type="GO" id="GO:0005975">
    <property type="term" value="P:carbohydrate metabolic process"/>
    <property type="evidence" value="ECO:0007669"/>
    <property type="project" value="InterPro"/>
</dbReference>
<gene>
    <name evidence="2" type="ORF">B1812_06290</name>
</gene>
<organism evidence="2 3">
    <name type="scientific">Methylocystis bryophila</name>
    <dbReference type="NCBI Taxonomy" id="655015"/>
    <lineage>
        <taxon>Bacteria</taxon>
        <taxon>Pseudomonadati</taxon>
        <taxon>Pseudomonadota</taxon>
        <taxon>Alphaproteobacteria</taxon>
        <taxon>Hyphomicrobiales</taxon>
        <taxon>Methylocystaceae</taxon>
        <taxon>Methylocystis</taxon>
    </lineage>
</organism>
<sequence>MGLRPLETGRGALMKVPPKSLWKATASSGDARRAIDDCYATAWASEPSKKARLEIDLGRTATLGGLEVYWGGQAASEYGFETSLDGRSWSHLCSTRHGEGGQDVFAFPPVAARFLRWSCETPTEARPPEIVQINLYDPADAASVLEGGRVAALGHAPIALLAGESITVDFGYVRSPLGALVEWGERFGVVFSVHLSDDGENFREVGRMTTGDGGTDSFWWRSTTSRYFRLSLHAASAPEGAIVKELKLRILNKDRMPIGQLERAARKGRADLYPQSLLGRQVYWTVLGELNQDGEALFDEYGNLEAQRGFAQLMPLLRLGDGLHGAPASETVSQCLVEGSLPIPNVVWSTQGLELHATALAHEEQAMVEYRIANRGDARREGALVLTVRPVQINPYWQHGGHALVNAISVEGVNMRINDSHYAAFSREPDVVTIADFEGGDVLRLLEHGPQPTTRNLRSDSGLLSAACEFAFSLDPGEDVAVVAASPLSAEIAPHAEAAFSALRNTVAGLWRNKLGARRITVGDQEISDTIEAQIALILVNATRFAFRPGPRNYDRIWIRDGSSQALALLWAGLIEEAKSYVVWYSKRIYENGLAPPILNPDGTVNRGYGSDIEYDAQGEFVGVAAEVYRVSKDRVFLDAVFEPVVRATQFIEALCAKTDARRERDSRCCGLVAPSISHEGYSKPSYSYWDDFFALSAWRNCEYLAREAGELEIAEQARAKGRAFAETLARSLRVTSELMGRGLIAASADREDVDPSSTAIAFEPCRVEDVLPAEFVEATFDLVAAQIEQFSGPAFEGNYSPYLLRNLNAFASLGRRDDAFRLLAAMLACRRPAGWRQWAEVVWSDPRAPEYIGDMPHSWIGAEFATAMRRMLVREDGGTLELFRAVPESWWEGEGIRLRDLPTAFGALNLKAQRGEGRVTVELALSGPAPDRITFRYAGAICAQADGRSCQLERDLIVSKSFSRLTIAF</sequence>
<dbReference type="Gene3D" id="2.60.120.260">
    <property type="entry name" value="Galactose-binding domain-like"/>
    <property type="match status" value="2"/>
</dbReference>
<dbReference type="Proteomes" id="UP000193978">
    <property type="component" value="Chromosome"/>
</dbReference>
<feature type="domain" description="F5/8 type C" evidence="1">
    <location>
        <begin position="1"/>
        <end position="138"/>
    </location>
</feature>
<dbReference type="SUPFAM" id="SSF48208">
    <property type="entry name" value="Six-hairpin glycosidases"/>
    <property type="match status" value="1"/>
</dbReference>
<dbReference type="InterPro" id="IPR000421">
    <property type="entry name" value="FA58C"/>
</dbReference>
<dbReference type="InterPro" id="IPR012341">
    <property type="entry name" value="6hp_glycosidase-like_sf"/>
</dbReference>
<evidence type="ECO:0000259" key="1">
    <source>
        <dbReference type="PROSITE" id="PS50022"/>
    </source>
</evidence>
<dbReference type="KEGG" id="mbry:B1812_06290"/>
<evidence type="ECO:0000313" key="2">
    <source>
        <dbReference type="EMBL" id="ARN80746.1"/>
    </source>
</evidence>
<dbReference type="InterPro" id="IPR008928">
    <property type="entry name" value="6-hairpin_glycosidase_sf"/>
</dbReference>
<reference evidence="2 3" key="1">
    <citation type="submission" date="2017-02" db="EMBL/GenBank/DDBJ databases">
        <authorList>
            <person name="Peterson S.W."/>
        </authorList>
    </citation>
    <scope>NUCLEOTIDE SEQUENCE [LARGE SCALE GENOMIC DNA]</scope>
    <source>
        <strain evidence="2 3">S285</strain>
    </source>
</reference>
<dbReference type="Gene3D" id="1.50.10.10">
    <property type="match status" value="1"/>
</dbReference>